<evidence type="ECO:0000313" key="4">
    <source>
        <dbReference type="EMBL" id="RZS60307.1"/>
    </source>
</evidence>
<gene>
    <name evidence="4" type="ORF">EV386_0559</name>
</gene>
<name>A0A4Q7M0P3_9MICO</name>
<evidence type="ECO:0000256" key="1">
    <source>
        <dbReference type="ARBA" id="ARBA00022801"/>
    </source>
</evidence>
<sequence>MSLLDQPHHDGSAGYVPAGPVAVGDRVPVRVRVPHASAVRGVWLRTVRDGEPRVAPARLDHSGEHEDTYVADVVVHNQPTPYRFLLDAPDAPAGYRWLNAAGTQDHDVPDTGDFRLTTAPPAPAWLGAGAVYQVFPDRFARSARADGRETPDWAVPTAWDTEPAPHAPLTARQLYGGDLDGVAEHLDHLQDLGVTTLYLTPIFPGRSNHRYDASTFDAVDPVLGGDAALARLSAAAHARGLRVMGDVTTNHTGAGHDWFTRAATDPGSPEHDMFLWAGSGDVPAVGADIDPHPPAYVSWLGHRSLPKLDWSSHEVWRRMVDADDSVIARWLQAPYDLDGWRVDVANMTGRYATADRTHEVARRLRERITGLRADGALIAEHFHDYTGDLPGDGWHASMNYSGFSRPVWGWLADPQAGYDQFGLPVPYGRGPGRGMVAAMRDFASRVPWQVAAAQWNILGSHDTPRVRTLLGSAATVEVAATMLFAYPGTPMLFAGDETGAVGSNGEHARTTMAWDQAATGGPRWDLGTYQVFRTLARLRRDSAALRDGGLRWAVVDDDAVAFLRESAHERLLVVVARGPWAGATLPPSVLGQQAPELVYGGSLVGTPSLTVGSDGVRIGGDGPAVGVWRLA</sequence>
<dbReference type="InterPro" id="IPR006047">
    <property type="entry name" value="GH13_cat_dom"/>
</dbReference>
<evidence type="ECO:0000259" key="3">
    <source>
        <dbReference type="SMART" id="SM00642"/>
    </source>
</evidence>
<dbReference type="OrthoDB" id="9043248at2"/>
<dbReference type="GO" id="GO:0005975">
    <property type="term" value="P:carbohydrate metabolic process"/>
    <property type="evidence" value="ECO:0007669"/>
    <property type="project" value="InterPro"/>
</dbReference>
<reference evidence="4 5" key="1">
    <citation type="submission" date="2019-02" db="EMBL/GenBank/DDBJ databases">
        <title>Sequencing the genomes of 1000 actinobacteria strains.</title>
        <authorList>
            <person name="Klenk H.-P."/>
        </authorList>
    </citation>
    <scope>NUCLEOTIDE SEQUENCE [LARGE SCALE GENOMIC DNA]</scope>
    <source>
        <strain evidence="4 5">DSM 16932</strain>
    </source>
</reference>
<keyword evidence="5" id="KW-1185">Reference proteome</keyword>
<keyword evidence="2" id="KW-0326">Glycosidase</keyword>
<dbReference type="PANTHER" id="PTHR10357:SF210">
    <property type="entry name" value="MALTODEXTRIN GLUCOSIDASE"/>
    <property type="match status" value="1"/>
</dbReference>
<dbReference type="Gene3D" id="3.20.20.80">
    <property type="entry name" value="Glycosidases"/>
    <property type="match status" value="1"/>
</dbReference>
<dbReference type="Pfam" id="PF00128">
    <property type="entry name" value="Alpha-amylase"/>
    <property type="match status" value="1"/>
</dbReference>
<dbReference type="RefSeq" id="WP_130412121.1">
    <property type="nucleotide sequence ID" value="NZ_SGWX01000001.1"/>
</dbReference>
<feature type="domain" description="Glycosyl hydrolase family 13 catalytic" evidence="3">
    <location>
        <begin position="133"/>
        <end position="539"/>
    </location>
</feature>
<keyword evidence="1" id="KW-0378">Hydrolase</keyword>
<dbReference type="EMBL" id="SGWX01000001">
    <property type="protein sequence ID" value="RZS60307.1"/>
    <property type="molecule type" value="Genomic_DNA"/>
</dbReference>
<protein>
    <submittedName>
        <fullName evidence="4">Alpha-glucosidase</fullName>
    </submittedName>
</protein>
<dbReference type="GO" id="GO:0016798">
    <property type="term" value="F:hydrolase activity, acting on glycosyl bonds"/>
    <property type="evidence" value="ECO:0007669"/>
    <property type="project" value="UniProtKB-KW"/>
</dbReference>
<comment type="caution">
    <text evidence="4">The sequence shown here is derived from an EMBL/GenBank/DDBJ whole genome shotgun (WGS) entry which is preliminary data.</text>
</comment>
<accession>A0A4Q7M0P3</accession>
<dbReference type="SMART" id="SM00642">
    <property type="entry name" value="Aamy"/>
    <property type="match status" value="1"/>
</dbReference>
<dbReference type="AlphaFoldDB" id="A0A4Q7M0P3"/>
<evidence type="ECO:0000313" key="5">
    <source>
        <dbReference type="Proteomes" id="UP000293852"/>
    </source>
</evidence>
<dbReference type="CDD" id="cd11338">
    <property type="entry name" value="AmyAc_CMD"/>
    <property type="match status" value="1"/>
</dbReference>
<proteinExistence type="predicted"/>
<dbReference type="Proteomes" id="UP000293852">
    <property type="component" value="Unassembled WGS sequence"/>
</dbReference>
<organism evidence="4 5">
    <name type="scientific">Xylanimonas ulmi</name>
    <dbReference type="NCBI Taxonomy" id="228973"/>
    <lineage>
        <taxon>Bacteria</taxon>
        <taxon>Bacillati</taxon>
        <taxon>Actinomycetota</taxon>
        <taxon>Actinomycetes</taxon>
        <taxon>Micrococcales</taxon>
        <taxon>Promicromonosporaceae</taxon>
        <taxon>Xylanimonas</taxon>
    </lineage>
</organism>
<dbReference type="SUPFAM" id="SSF51445">
    <property type="entry name" value="(Trans)glycosidases"/>
    <property type="match status" value="1"/>
</dbReference>
<dbReference type="PANTHER" id="PTHR10357">
    <property type="entry name" value="ALPHA-AMYLASE FAMILY MEMBER"/>
    <property type="match status" value="1"/>
</dbReference>
<evidence type="ECO:0000256" key="2">
    <source>
        <dbReference type="ARBA" id="ARBA00023295"/>
    </source>
</evidence>
<dbReference type="InterPro" id="IPR017853">
    <property type="entry name" value="GH"/>
</dbReference>